<feature type="transmembrane region" description="Helical" evidence="10">
    <location>
        <begin position="162"/>
        <end position="183"/>
    </location>
</feature>
<dbReference type="Gene3D" id="1.50.40.10">
    <property type="entry name" value="Mitochondrial carrier domain"/>
    <property type="match status" value="1"/>
</dbReference>
<protein>
    <recommendedName>
        <fullName evidence="13">Mitochondrial carrier protein</fullName>
    </recommendedName>
</protein>
<evidence type="ECO:0000313" key="11">
    <source>
        <dbReference type="EMBL" id="CDW71347.1"/>
    </source>
</evidence>
<evidence type="ECO:0008006" key="13">
    <source>
        <dbReference type="Google" id="ProtNLM"/>
    </source>
</evidence>
<dbReference type="EMBL" id="CCKQ01000288">
    <property type="protein sequence ID" value="CDW71347.1"/>
    <property type="molecule type" value="Genomic_DNA"/>
</dbReference>
<evidence type="ECO:0000256" key="2">
    <source>
        <dbReference type="ARBA" id="ARBA00006375"/>
    </source>
</evidence>
<feature type="repeat" description="Solcar" evidence="8">
    <location>
        <begin position="65"/>
        <end position="148"/>
    </location>
</feature>
<dbReference type="PROSITE" id="PS50920">
    <property type="entry name" value="SOLCAR"/>
    <property type="match status" value="3"/>
</dbReference>
<keyword evidence="3 9" id="KW-0813">Transport</keyword>
<comment type="similarity">
    <text evidence="2 9">Belongs to the mitochondrial carrier (TC 2.A.29) family.</text>
</comment>
<evidence type="ECO:0000256" key="1">
    <source>
        <dbReference type="ARBA" id="ARBA00004141"/>
    </source>
</evidence>
<dbReference type="SUPFAM" id="SSF103506">
    <property type="entry name" value="Mitochondrial carrier"/>
    <property type="match status" value="1"/>
</dbReference>
<dbReference type="GO" id="GO:0016020">
    <property type="term" value="C:membrane"/>
    <property type="evidence" value="ECO:0007669"/>
    <property type="project" value="UniProtKB-SubCell"/>
</dbReference>
<dbReference type="InterPro" id="IPR023395">
    <property type="entry name" value="MCP_dom_sf"/>
</dbReference>
<dbReference type="PANTHER" id="PTHR45667">
    <property type="entry name" value="S-ADENOSYLMETHIONINE MITOCHONDRIAL CARRIER PROTEIN"/>
    <property type="match status" value="1"/>
</dbReference>
<evidence type="ECO:0000256" key="7">
    <source>
        <dbReference type="ARBA" id="ARBA00023136"/>
    </source>
</evidence>
<feature type="repeat" description="Solcar" evidence="8">
    <location>
        <begin position="160"/>
        <end position="246"/>
    </location>
</feature>
<accession>A0A077ZN06</accession>
<evidence type="ECO:0000256" key="4">
    <source>
        <dbReference type="ARBA" id="ARBA00022692"/>
    </source>
</evidence>
<evidence type="ECO:0000256" key="10">
    <source>
        <dbReference type="SAM" id="Phobius"/>
    </source>
</evidence>
<feature type="transmembrane region" description="Helical" evidence="10">
    <location>
        <begin position="218"/>
        <end position="243"/>
    </location>
</feature>
<evidence type="ECO:0000256" key="8">
    <source>
        <dbReference type="PROSITE-ProRule" id="PRU00282"/>
    </source>
</evidence>
<evidence type="ECO:0000256" key="9">
    <source>
        <dbReference type="RuleBase" id="RU000488"/>
    </source>
</evidence>
<dbReference type="Proteomes" id="UP000039865">
    <property type="component" value="Unassembled WGS sequence"/>
</dbReference>
<dbReference type="AlphaFoldDB" id="A0A077ZN06"/>
<evidence type="ECO:0000256" key="6">
    <source>
        <dbReference type="ARBA" id="ARBA00022989"/>
    </source>
</evidence>
<gene>
    <name evidence="11" type="primary">Contig5159.g5528</name>
    <name evidence="11" type="ORF">STYLEM_290</name>
</gene>
<feature type="repeat" description="Solcar" evidence="8">
    <location>
        <begin position="259"/>
        <end position="337"/>
    </location>
</feature>
<evidence type="ECO:0000313" key="12">
    <source>
        <dbReference type="Proteomes" id="UP000039865"/>
    </source>
</evidence>
<organism evidence="11 12">
    <name type="scientific">Stylonychia lemnae</name>
    <name type="common">Ciliate</name>
    <dbReference type="NCBI Taxonomy" id="5949"/>
    <lineage>
        <taxon>Eukaryota</taxon>
        <taxon>Sar</taxon>
        <taxon>Alveolata</taxon>
        <taxon>Ciliophora</taxon>
        <taxon>Intramacronucleata</taxon>
        <taxon>Spirotrichea</taxon>
        <taxon>Stichotrichia</taxon>
        <taxon>Sporadotrichida</taxon>
        <taxon>Oxytrichidae</taxon>
        <taxon>Stylonychinae</taxon>
        <taxon>Stylonychia</taxon>
    </lineage>
</organism>
<keyword evidence="7 8" id="KW-0472">Membrane</keyword>
<reference evidence="11 12" key="1">
    <citation type="submission" date="2014-06" db="EMBL/GenBank/DDBJ databases">
        <authorList>
            <person name="Swart Estienne"/>
        </authorList>
    </citation>
    <scope>NUCLEOTIDE SEQUENCE [LARGE SCALE GENOMIC DNA]</scope>
    <source>
        <strain evidence="11 12">130c</strain>
    </source>
</reference>
<comment type="subcellular location">
    <subcellularLocation>
        <location evidence="1">Membrane</location>
        <topology evidence="1">Multi-pass membrane protein</topology>
    </subcellularLocation>
</comment>
<sequence length="347" mass="40264">MNSRKFLKKVRQITERRPRDVPHKLPIFHNLVQRMKDRDTRYYTFISLFTTGYMYSLYKATRSESEVLRMGAAGSITVLLGESTFYCIDAINMRSKILNENVRFIDMVRHILKNEGIYGLYKGYSASYYSSILYGYLYFYIYKGLKLQLKDQFQPSSTSQFAAIYASASTIAEVIALMIYYPYELVKVRFLTKNDKYGYHSVSDAFYKILKKDHFSGLYRGLFAFFITFMGQYTLQMTAYELIIDRNVKALGLKEYQKYESYYVMKASVLSGVVAALFTNSLEVIVVRQQSESGQTVQQIFKEEGLKVFTKGLGAKLLMTSCSSIMFFMSMHHIGKLFNTNLNEESE</sequence>
<keyword evidence="6 10" id="KW-1133">Transmembrane helix</keyword>
<dbReference type="OMA" id="INMRSKI"/>
<name>A0A077ZN06_STYLE</name>
<proteinExistence type="inferred from homology"/>
<keyword evidence="12" id="KW-1185">Reference proteome</keyword>
<keyword evidence="5" id="KW-0677">Repeat</keyword>
<evidence type="ECO:0000256" key="5">
    <source>
        <dbReference type="ARBA" id="ARBA00022737"/>
    </source>
</evidence>
<evidence type="ECO:0000256" key="3">
    <source>
        <dbReference type="ARBA" id="ARBA00022448"/>
    </source>
</evidence>
<keyword evidence="4 8" id="KW-0812">Transmembrane</keyword>
<feature type="transmembrane region" description="Helical" evidence="10">
    <location>
        <begin position="123"/>
        <end position="142"/>
    </location>
</feature>
<dbReference type="Pfam" id="PF00153">
    <property type="entry name" value="Mito_carr"/>
    <property type="match status" value="3"/>
</dbReference>
<dbReference type="InParanoid" id="A0A077ZN06"/>
<dbReference type="InterPro" id="IPR018108">
    <property type="entry name" value="MCP_transmembrane"/>
</dbReference>
<dbReference type="OrthoDB" id="250329at2759"/>